<dbReference type="OrthoDB" id="536948at2759"/>
<dbReference type="InterPro" id="IPR001304">
    <property type="entry name" value="C-type_lectin-like"/>
</dbReference>
<name>A0A0S4JTE5_BODSA</name>
<dbReference type="SUPFAM" id="SSF56487">
    <property type="entry name" value="SRCR-like"/>
    <property type="match status" value="6"/>
</dbReference>
<feature type="chain" id="PRO_5013017627" description="Membrane-associated protein" evidence="3">
    <location>
        <begin position="16"/>
        <end position="1946"/>
    </location>
</feature>
<feature type="domain" description="SRCR" evidence="5">
    <location>
        <begin position="971"/>
        <end position="1082"/>
    </location>
</feature>
<evidence type="ECO:0000256" key="3">
    <source>
        <dbReference type="SAM" id="SignalP"/>
    </source>
</evidence>
<dbReference type="PRINTS" id="PR00258">
    <property type="entry name" value="SPERACTRCPTR"/>
</dbReference>
<dbReference type="Gene3D" id="3.10.100.10">
    <property type="entry name" value="Mannose-Binding Protein A, subunit A"/>
    <property type="match status" value="1"/>
</dbReference>
<accession>A0A0S4JTE5</accession>
<dbReference type="SMART" id="SM00202">
    <property type="entry name" value="SR"/>
    <property type="match status" value="4"/>
</dbReference>
<feature type="compositionally biased region" description="Polar residues" evidence="2">
    <location>
        <begin position="1210"/>
        <end position="1221"/>
    </location>
</feature>
<dbReference type="EMBL" id="CYKH01002072">
    <property type="protein sequence ID" value="CUG92632.1"/>
    <property type="molecule type" value="Genomic_DNA"/>
</dbReference>
<dbReference type="InterPro" id="IPR001190">
    <property type="entry name" value="SRCR"/>
</dbReference>
<dbReference type="PANTHER" id="PTHR48071">
    <property type="entry name" value="SRCR DOMAIN-CONTAINING PROTEIN"/>
    <property type="match status" value="1"/>
</dbReference>
<evidence type="ECO:0000256" key="1">
    <source>
        <dbReference type="ARBA" id="ARBA00023157"/>
    </source>
</evidence>
<organism evidence="6 7">
    <name type="scientific">Bodo saltans</name>
    <name type="common">Flagellated protozoan</name>
    <dbReference type="NCBI Taxonomy" id="75058"/>
    <lineage>
        <taxon>Eukaryota</taxon>
        <taxon>Discoba</taxon>
        <taxon>Euglenozoa</taxon>
        <taxon>Kinetoplastea</taxon>
        <taxon>Metakinetoplastina</taxon>
        <taxon>Eubodonida</taxon>
        <taxon>Bodonidae</taxon>
        <taxon>Bodo</taxon>
    </lineage>
</organism>
<feature type="domain" description="SRCR" evidence="5">
    <location>
        <begin position="132"/>
        <end position="241"/>
    </location>
</feature>
<gene>
    <name evidence="6" type="ORF">BSAL_38585</name>
</gene>
<dbReference type="PROSITE" id="PS50041">
    <property type="entry name" value="C_TYPE_LECTIN_2"/>
    <property type="match status" value="1"/>
</dbReference>
<keyword evidence="7" id="KW-1185">Reference proteome</keyword>
<sequence>MSTLLLSLLVVAASATSWEFQLNTTFSGTPGVGLLLTRPNSTAPWGTVCGSSLSTDTVAILCTTFGFPTYIGSVLQHYQGGSLGMPTYLSWIQCNKGSTLQQCTINEDMSLTTCQQHKNDIGLDCRALVGRVVVPDGSDPQSGRLELMVSSIPGVWGTVAAIGFTDAAALAACHSAGFTNISSAYSVPSFTSPNATLPIYLSNLQCPGGVADMTLEDCSYWYYRTKDNFPAYAHIAGVDCSGAARPAEPVISYSATVDSSVSASTFADRVANTAQCGSDRVIVMGSHSNGTAGFSVFEFRFTDNTTNTVQTRWYLDDVLQSKDSNAIKYNLVAYKLVSNLTAAVLPTMEFRLVGGAVNSTGRVEVRPDAASPWGTICTDGFGFSQLAAVAVCHSLGFTARSATFAKESTDTFGNGNGFPYLRNVQCAGDNYYLQNCSMRYVPPLSKFWNGCTNNYDQTRDAVVAVDCSPPMWEFDLNSTATGTPGVGLVLARPNSTAPWGTVCGHNFRGDEYTISLLCVALGFATTTGAVVTGYQSGRGRLMYLSSIYCHFSVPYIEMCAFYRASSSESCENDAFGLDCTGKFQSDTTMAPNGVTTVMPTSAPSAAVTVAPSMTTVAPISSGTSTVSPNAASPSARLWEFQLNTTVSGTPGVGLLLTRPNSTALWGTVCGSSLSTDTVAILCTTFGFPTYIGSVLQHYQGASVGTPTYLSWINCNKGSTLQQCGFNEDASLSTCQEHVSDIGLDCRALVGRVVAPDASNPQRGRLELMVSSNPGVWGTIASYGFADSAALAACHSAGFANISTAYSIPSFASANMTLPIYLSNVQCPSGVADMTLEDCSYSYYPAYTFSGSSHVVGVDCSGSPRPEEPMIGYSATVDSSVSVSTFAYRVANSYPVQSSSDRVMVMNSYSNGTAGFSVFEFRFTDNTTNTVQTRWNLDNAVLSTFPEYIKSYFTVYNLVNNLTAAVLPTMEFRLVGGAVNSTGRVEVRPDAESPWGTICTDGFGFSQLAAVAVCHSLGFTGRAAMVAKVVTNTFGTGDGFPYLRNVQCVTGNYYLQNCSLRYVPSSSMYWNGCPNADAAVDCSPPVWDFALNSTLTGTPGVGLLMVRPNSSAPWGTACLTSMSPQVISLFCASVGFPTSTSLVLQNYEGGRGMPLYVTSINNCNSLIPTIDSCSFRLEWYDSCGSQRFGVDCTGKFQWQANTPTPIPTQSPAPQSTNNPVLTESDCTASRVNDEVDAMYSNITGANTIPMNSTILTQSRVLADRNISYHQPRCMQYLCLNASSMMFRAGNAFYGCQGQYPALSELTFMLNHATNSTNSALSVSAIPAYGYYGQIQCPNASVVCANGSTFAGLGVTGFPKLLAVSPSRASVAGNVTLNVTYDVGSTVVDNVTCKGVLIGGQQTDVSTWVPGDFRRRSAGVFGLSFVVNTLPLSSTAHGGANSDGSGVVDVSLLCMVPGVVECGTQYGGYCAVNTLRQAFMLEPLPVASPPPVVAVTASIVSTLSSTAPHPYDVTVDGDGAVLYVSYIFSAVYRLAANGTAMLVAGIGYDSGGYAEGVGSAAKFNRPWGITYDAVSNIAYISDRLNCRIRQLDLATKNVTTLAGMGIIGFQDGVGTNAQFCDAYGIVHHASGVLYVTDNQFVYGSNHASLRRINVTSAFFFRIRSVTDGPGLNATFFNPWGAKWHCVVRVQSTVCGVLVADNSHDAVRFVAIEGLPTATAALSPTHTASSTASSTSSISASFSDSNELWGGTRVAEYWSFAQNSPTIAQCRAACAQRKGGFPATIASAAENTLVQNTIPVGWGQALIGGNRLTGDGNNFRWTEGPLGRENGGLGRLFWNGKTTSGTCASGAFCNWLPPTEPNNADNNEPMVNMFQTDGKWYDNAPGASAPKGCACKRFVITETVSQSMSPTWYYWYRAASTPTLTQCRGYCAQQPGGFLAVIMSASENA</sequence>
<feature type="domain" description="C-type lectin" evidence="4">
    <location>
        <begin position="1754"/>
        <end position="1891"/>
    </location>
</feature>
<dbReference type="InterPro" id="IPR016186">
    <property type="entry name" value="C-type_lectin-like/link_sf"/>
</dbReference>
<dbReference type="Gene3D" id="2.120.10.30">
    <property type="entry name" value="TolB, C-terminal domain"/>
    <property type="match status" value="1"/>
</dbReference>
<feature type="domain" description="SRCR" evidence="5">
    <location>
        <begin position="20"/>
        <end position="126"/>
    </location>
</feature>
<dbReference type="InterPro" id="IPR016187">
    <property type="entry name" value="CTDL_fold"/>
</dbReference>
<evidence type="ECO:0000256" key="2">
    <source>
        <dbReference type="SAM" id="MobiDB-lite"/>
    </source>
</evidence>
<feature type="domain" description="SRCR" evidence="5">
    <location>
        <begin position="350"/>
        <end position="468"/>
    </location>
</feature>
<dbReference type="GO" id="GO:0016020">
    <property type="term" value="C:membrane"/>
    <property type="evidence" value="ECO:0007669"/>
    <property type="project" value="InterPro"/>
</dbReference>
<keyword evidence="3" id="KW-0732">Signal</keyword>
<feature type="non-terminal residue" evidence="6">
    <location>
        <position position="1946"/>
    </location>
</feature>
<evidence type="ECO:0008006" key="8">
    <source>
        <dbReference type="Google" id="ProtNLM"/>
    </source>
</evidence>
<feature type="region of interest" description="Disordered" evidence="2">
    <location>
        <begin position="1202"/>
        <end position="1221"/>
    </location>
</feature>
<evidence type="ECO:0000313" key="7">
    <source>
        <dbReference type="Proteomes" id="UP000051952"/>
    </source>
</evidence>
<dbReference type="Pfam" id="PF00530">
    <property type="entry name" value="SRCR"/>
    <property type="match status" value="6"/>
</dbReference>
<protein>
    <recommendedName>
        <fullName evidence="8">Membrane-associated protein</fullName>
    </recommendedName>
</protein>
<feature type="domain" description="SRCR" evidence="5">
    <location>
        <begin position="474"/>
        <end position="580"/>
    </location>
</feature>
<reference evidence="7" key="1">
    <citation type="submission" date="2015-09" db="EMBL/GenBank/DDBJ databases">
        <authorList>
            <consortium name="Pathogen Informatics"/>
        </authorList>
    </citation>
    <scope>NUCLEOTIDE SEQUENCE [LARGE SCALE GENOMIC DNA]</scope>
    <source>
        <strain evidence="7">Lake Konstanz</strain>
    </source>
</reference>
<evidence type="ECO:0000259" key="5">
    <source>
        <dbReference type="PROSITE" id="PS50287"/>
    </source>
</evidence>
<dbReference type="SUPFAM" id="SSF56436">
    <property type="entry name" value="C-type lectin-like"/>
    <property type="match status" value="1"/>
</dbReference>
<feature type="domain" description="SRCR" evidence="5">
    <location>
        <begin position="1088"/>
        <end position="1192"/>
    </location>
</feature>
<dbReference type="Gene3D" id="3.10.250.10">
    <property type="entry name" value="SRCR-like domain"/>
    <property type="match status" value="7"/>
</dbReference>
<dbReference type="VEuPathDB" id="TriTrypDB:BSAL_38585"/>
<proteinExistence type="predicted"/>
<dbReference type="PROSITE" id="PS50287">
    <property type="entry name" value="SRCR_2"/>
    <property type="match status" value="8"/>
</dbReference>
<evidence type="ECO:0000313" key="6">
    <source>
        <dbReference type="EMBL" id="CUG92632.1"/>
    </source>
</evidence>
<dbReference type="SUPFAM" id="SSF63829">
    <property type="entry name" value="Calcium-dependent phosphotriesterase"/>
    <property type="match status" value="1"/>
</dbReference>
<dbReference type="InterPro" id="IPR036772">
    <property type="entry name" value="SRCR-like_dom_sf"/>
</dbReference>
<feature type="signal peptide" evidence="3">
    <location>
        <begin position="1"/>
        <end position="15"/>
    </location>
</feature>
<feature type="domain" description="SRCR" evidence="5">
    <location>
        <begin position="640"/>
        <end position="746"/>
    </location>
</feature>
<feature type="domain" description="SRCR" evidence="5">
    <location>
        <begin position="750"/>
        <end position="860"/>
    </location>
</feature>
<evidence type="ECO:0000259" key="4">
    <source>
        <dbReference type="PROSITE" id="PS50041"/>
    </source>
</evidence>
<dbReference type="PANTHER" id="PTHR48071:SF18">
    <property type="entry name" value="DELETED IN MALIGNANT BRAIN TUMORS 1 PROTEIN-RELATED"/>
    <property type="match status" value="1"/>
</dbReference>
<dbReference type="InterPro" id="IPR011042">
    <property type="entry name" value="6-blade_b-propeller_TolB-like"/>
</dbReference>
<dbReference type="Proteomes" id="UP000051952">
    <property type="component" value="Unassembled WGS sequence"/>
</dbReference>
<keyword evidence="1" id="KW-1015">Disulfide bond</keyword>